<dbReference type="InterPro" id="IPR001678">
    <property type="entry name" value="MeTrfase_RsmB-F_NOP2_dom"/>
</dbReference>
<dbReference type="Pfam" id="PF01029">
    <property type="entry name" value="NusB"/>
    <property type="match status" value="1"/>
</dbReference>
<dbReference type="Gene3D" id="1.10.940.10">
    <property type="entry name" value="NusB-like"/>
    <property type="match status" value="1"/>
</dbReference>
<evidence type="ECO:0000256" key="6">
    <source>
        <dbReference type="ARBA" id="ARBA00022603"/>
    </source>
</evidence>
<dbReference type="RefSeq" id="WP_084731096.1">
    <property type="nucleotide sequence ID" value="NZ_FQVL01000002.1"/>
</dbReference>
<gene>
    <name evidence="15" type="ORF">SAMN05444392_10252</name>
</gene>
<evidence type="ECO:0000313" key="15">
    <source>
        <dbReference type="EMBL" id="SHE60893.1"/>
    </source>
</evidence>
<reference evidence="15 16" key="1">
    <citation type="submission" date="2016-11" db="EMBL/GenBank/DDBJ databases">
        <authorList>
            <person name="Jaros S."/>
            <person name="Januszkiewicz K."/>
            <person name="Wedrychowicz H."/>
        </authorList>
    </citation>
    <scope>NUCLEOTIDE SEQUENCE [LARGE SCALE GENOMIC DNA]</scope>
    <source>
        <strain evidence="15 16">DSM 44666</strain>
    </source>
</reference>
<dbReference type="Gene3D" id="3.40.50.150">
    <property type="entry name" value="Vaccinia Virus protein VP39"/>
    <property type="match status" value="1"/>
</dbReference>
<dbReference type="NCBIfam" id="TIGR00563">
    <property type="entry name" value="rsmB"/>
    <property type="match status" value="1"/>
</dbReference>
<comment type="function">
    <text evidence="1">Specifically methylates the cytosine at position 967 (m5C967) of 16S rRNA.</text>
</comment>
<dbReference type="PANTHER" id="PTHR22807">
    <property type="entry name" value="NOP2 YEAST -RELATED NOL1/NOP2/FMU SUN DOMAIN-CONTAINING"/>
    <property type="match status" value="1"/>
</dbReference>
<dbReference type="GO" id="GO:0008649">
    <property type="term" value="F:rRNA methyltransferase activity"/>
    <property type="evidence" value="ECO:0007669"/>
    <property type="project" value="InterPro"/>
</dbReference>
<dbReference type="NCBIfam" id="NF011494">
    <property type="entry name" value="PRK14902.1"/>
    <property type="match status" value="1"/>
</dbReference>
<dbReference type="InterPro" id="IPR006027">
    <property type="entry name" value="NusB_RsmB_TIM44"/>
</dbReference>
<sequence length="446" mass="50993">MSSARQIALDILIKIDEEKGYSQILINQALQRSQLTDLDRRLVTELVYGVIQRENTLDYLIDQLVKKKATSLQKWVRNVLRLGIYQLTYLERVPSFAAIHETVQLAKHRGHRGIVGLINGVLRNYLRKRETLLPTQPSNHLEKSIIYSQPLWMIKRYEQQWGAGEATKLFAAQLRPASTSIRINRLKMNREEWLNRWHDEGTGEAIPSAWLEMAVRLKRAGNVAAHPHYSKGYYTIQDESSMLVSLALDPKPNDFVIDLCAAPGGKTTHIAELMHNQGRILACDLYPHKLQLVSKQAERLSLDIIQPYVGDSRNLRVDQLADRILLDAPCSGLGVIQRKPEIKWRKNLKDIDALAQIQSSLLHHAVSLLKPGGILIYSTCTYEKKENQDQIKQFLIDHPNMESDHSWLAKLPAPIREQAFIGDGWLQLLPHHLGSDGFFIARMRKK</sequence>
<evidence type="ECO:0000256" key="2">
    <source>
        <dbReference type="ARBA" id="ARBA00004496"/>
    </source>
</evidence>
<dbReference type="EC" id="2.1.1.176" evidence="3"/>
<dbReference type="GO" id="GO:0006355">
    <property type="term" value="P:regulation of DNA-templated transcription"/>
    <property type="evidence" value="ECO:0007669"/>
    <property type="project" value="InterPro"/>
</dbReference>
<keyword evidence="6 13" id="KW-0489">Methyltransferase</keyword>
<dbReference type="FunFam" id="1.10.940.10:FF:000006">
    <property type="entry name" value="16S rRNA (Cytosine(967)-C(5))-methyltransferase RsmB"/>
    <property type="match status" value="1"/>
</dbReference>
<dbReference type="GO" id="GO:0003723">
    <property type="term" value="F:RNA binding"/>
    <property type="evidence" value="ECO:0007669"/>
    <property type="project" value="UniProtKB-UniRule"/>
</dbReference>
<organism evidence="15 16">
    <name type="scientific">Seinonella peptonophila</name>
    <dbReference type="NCBI Taxonomy" id="112248"/>
    <lineage>
        <taxon>Bacteria</taxon>
        <taxon>Bacillati</taxon>
        <taxon>Bacillota</taxon>
        <taxon>Bacilli</taxon>
        <taxon>Bacillales</taxon>
        <taxon>Thermoactinomycetaceae</taxon>
        <taxon>Seinonella</taxon>
    </lineage>
</organism>
<comment type="subcellular location">
    <subcellularLocation>
        <location evidence="2">Cytoplasm</location>
    </subcellularLocation>
</comment>
<dbReference type="InterPro" id="IPR029063">
    <property type="entry name" value="SAM-dependent_MTases_sf"/>
</dbReference>
<dbReference type="OrthoDB" id="9810297at2"/>
<dbReference type="GO" id="GO:0005737">
    <property type="term" value="C:cytoplasm"/>
    <property type="evidence" value="ECO:0007669"/>
    <property type="project" value="UniProtKB-SubCell"/>
</dbReference>
<dbReference type="FunFam" id="3.40.50.150:FF:000257">
    <property type="entry name" value="16S rRNA methyltransferase"/>
    <property type="match status" value="1"/>
</dbReference>
<dbReference type="STRING" id="112248.SAMN05444392_10252"/>
<dbReference type="PROSITE" id="PS51686">
    <property type="entry name" value="SAM_MT_RSMB_NOP"/>
    <property type="match status" value="1"/>
</dbReference>
<name>A0A1M4UWA2_9BACL</name>
<dbReference type="PANTHER" id="PTHR22807:SF53">
    <property type="entry name" value="RIBOSOMAL RNA SMALL SUBUNIT METHYLTRANSFERASE B-RELATED"/>
    <property type="match status" value="1"/>
</dbReference>
<evidence type="ECO:0000313" key="16">
    <source>
        <dbReference type="Proteomes" id="UP000184476"/>
    </source>
</evidence>
<dbReference type="InterPro" id="IPR004573">
    <property type="entry name" value="rRNA_ssu_MeTfrase_B"/>
</dbReference>
<evidence type="ECO:0000256" key="13">
    <source>
        <dbReference type="PROSITE-ProRule" id="PRU01023"/>
    </source>
</evidence>
<dbReference type="Pfam" id="PF22458">
    <property type="entry name" value="RsmF-B_ferredox"/>
    <property type="match status" value="1"/>
</dbReference>
<evidence type="ECO:0000256" key="1">
    <source>
        <dbReference type="ARBA" id="ARBA00002724"/>
    </source>
</evidence>
<feature type="domain" description="SAM-dependent MTase RsmB/NOP-type" evidence="14">
    <location>
        <begin position="169"/>
        <end position="446"/>
    </location>
</feature>
<keyword evidence="8 13" id="KW-0949">S-adenosyl-L-methionine</keyword>
<dbReference type="InterPro" id="IPR054728">
    <property type="entry name" value="RsmB-like_ferredoxin"/>
</dbReference>
<feature type="binding site" evidence="13">
    <location>
        <begin position="260"/>
        <end position="266"/>
    </location>
    <ligand>
        <name>S-adenosyl-L-methionine</name>
        <dbReference type="ChEBI" id="CHEBI:59789"/>
    </ligand>
</feature>
<dbReference type="InterPro" id="IPR035926">
    <property type="entry name" value="NusB-like_sf"/>
</dbReference>
<evidence type="ECO:0000256" key="10">
    <source>
        <dbReference type="ARBA" id="ARBA00030399"/>
    </source>
</evidence>
<evidence type="ECO:0000256" key="12">
    <source>
        <dbReference type="ARBA" id="ARBA00047283"/>
    </source>
</evidence>
<keyword evidence="9 13" id="KW-0694">RNA-binding</keyword>
<evidence type="ECO:0000256" key="8">
    <source>
        <dbReference type="ARBA" id="ARBA00022691"/>
    </source>
</evidence>
<dbReference type="Proteomes" id="UP000184476">
    <property type="component" value="Unassembled WGS sequence"/>
</dbReference>
<dbReference type="CDD" id="cd02440">
    <property type="entry name" value="AdoMet_MTases"/>
    <property type="match status" value="1"/>
</dbReference>
<keyword evidence="4" id="KW-0963">Cytoplasm</keyword>
<comment type="similarity">
    <text evidence="13">Belongs to the class I-like SAM-binding methyltransferase superfamily. RsmB/NOP family.</text>
</comment>
<protein>
    <recommendedName>
        <fullName evidence="3">16S rRNA (cytosine(967)-C(5))-methyltransferase</fullName>
        <ecNumber evidence="3">2.1.1.176</ecNumber>
    </recommendedName>
    <alternativeName>
        <fullName evidence="10">16S rRNA m5C967 methyltransferase</fullName>
    </alternativeName>
    <alternativeName>
        <fullName evidence="11">rRNA (cytosine-C(5)-)-methyltransferase RsmB</fullName>
    </alternativeName>
</protein>
<dbReference type="Gene3D" id="3.30.70.1170">
    <property type="entry name" value="Sun protein, domain 3"/>
    <property type="match status" value="1"/>
</dbReference>
<keyword evidence="5" id="KW-0698">rRNA processing</keyword>
<evidence type="ECO:0000256" key="11">
    <source>
        <dbReference type="ARBA" id="ARBA00031088"/>
    </source>
</evidence>
<evidence type="ECO:0000256" key="5">
    <source>
        <dbReference type="ARBA" id="ARBA00022552"/>
    </source>
</evidence>
<accession>A0A1M4UWA2</accession>
<keyword evidence="7 13" id="KW-0808">Transferase</keyword>
<evidence type="ECO:0000256" key="4">
    <source>
        <dbReference type="ARBA" id="ARBA00022490"/>
    </source>
</evidence>
<feature type="active site" description="Nucleophile" evidence="13">
    <location>
        <position position="380"/>
    </location>
</feature>
<dbReference type="Pfam" id="PF01189">
    <property type="entry name" value="Methyltr_RsmB-F"/>
    <property type="match status" value="1"/>
</dbReference>
<evidence type="ECO:0000256" key="9">
    <source>
        <dbReference type="ARBA" id="ARBA00022884"/>
    </source>
</evidence>
<evidence type="ECO:0000259" key="14">
    <source>
        <dbReference type="PROSITE" id="PS51686"/>
    </source>
</evidence>
<dbReference type="AlphaFoldDB" id="A0A1M4UWA2"/>
<dbReference type="InterPro" id="IPR049560">
    <property type="entry name" value="MeTrfase_RsmB-F_NOP2_cat"/>
</dbReference>
<dbReference type="SUPFAM" id="SSF53335">
    <property type="entry name" value="S-adenosyl-L-methionine-dependent methyltransferases"/>
    <property type="match status" value="1"/>
</dbReference>
<feature type="binding site" evidence="13">
    <location>
        <position position="311"/>
    </location>
    <ligand>
        <name>S-adenosyl-L-methionine</name>
        <dbReference type="ChEBI" id="CHEBI:59789"/>
    </ligand>
</feature>
<dbReference type="SUPFAM" id="SSF48013">
    <property type="entry name" value="NusB-like"/>
    <property type="match status" value="1"/>
</dbReference>
<feature type="binding site" evidence="13">
    <location>
        <position position="284"/>
    </location>
    <ligand>
        <name>S-adenosyl-L-methionine</name>
        <dbReference type="ChEBI" id="CHEBI:59789"/>
    </ligand>
</feature>
<evidence type="ECO:0000256" key="3">
    <source>
        <dbReference type="ARBA" id="ARBA00012140"/>
    </source>
</evidence>
<keyword evidence="16" id="KW-1185">Reference proteome</keyword>
<dbReference type="EMBL" id="FQVL01000002">
    <property type="protein sequence ID" value="SHE60893.1"/>
    <property type="molecule type" value="Genomic_DNA"/>
</dbReference>
<evidence type="ECO:0000256" key="7">
    <source>
        <dbReference type="ARBA" id="ARBA00022679"/>
    </source>
</evidence>
<dbReference type="PRINTS" id="PR02008">
    <property type="entry name" value="RCMTFAMILY"/>
</dbReference>
<proteinExistence type="inferred from homology"/>
<feature type="binding site" evidence="13">
    <location>
        <position position="327"/>
    </location>
    <ligand>
        <name>S-adenosyl-L-methionine</name>
        <dbReference type="ChEBI" id="CHEBI:59789"/>
    </ligand>
</feature>
<dbReference type="InterPro" id="IPR023267">
    <property type="entry name" value="RCMT"/>
</dbReference>
<comment type="catalytic activity">
    <reaction evidence="12">
        <text>cytidine(967) in 16S rRNA + S-adenosyl-L-methionine = 5-methylcytidine(967) in 16S rRNA + S-adenosyl-L-homocysteine + H(+)</text>
        <dbReference type="Rhea" id="RHEA:42748"/>
        <dbReference type="Rhea" id="RHEA-COMP:10219"/>
        <dbReference type="Rhea" id="RHEA-COMP:10220"/>
        <dbReference type="ChEBI" id="CHEBI:15378"/>
        <dbReference type="ChEBI" id="CHEBI:57856"/>
        <dbReference type="ChEBI" id="CHEBI:59789"/>
        <dbReference type="ChEBI" id="CHEBI:74483"/>
        <dbReference type="ChEBI" id="CHEBI:82748"/>
        <dbReference type="EC" id="2.1.1.176"/>
    </reaction>
</comment>